<dbReference type="RefSeq" id="WP_271687792.1">
    <property type="nucleotide sequence ID" value="NZ_CP116423.1"/>
</dbReference>
<evidence type="ECO:0000259" key="3">
    <source>
        <dbReference type="Pfam" id="PF01471"/>
    </source>
</evidence>
<protein>
    <submittedName>
        <fullName evidence="4">Peptidoglycan-binding domain-containing protein</fullName>
    </submittedName>
</protein>
<name>A0AAX3LLB0_9RHOB</name>
<feature type="region of interest" description="Disordered" evidence="1">
    <location>
        <begin position="29"/>
        <end position="58"/>
    </location>
</feature>
<sequence>MTQPLPPRTARRCAALLLTVAALTGCETAAPATPRPEPGVLEATRNGPAGAPEGSCWGRTVSPAVIETVTEQVEVTPAKMNPDGSIAKPPVYKTETRQEIVRARVDNWFETPCPDVLTPEFNSSLQRALEARGFYAGPITGEMDAATRQAVRRYQARQGPNSEVLSLNTARALGLVAVPRQGG</sequence>
<evidence type="ECO:0000256" key="2">
    <source>
        <dbReference type="SAM" id="SignalP"/>
    </source>
</evidence>
<dbReference type="Proteomes" id="UP001210770">
    <property type="component" value="Chromosome"/>
</dbReference>
<evidence type="ECO:0000256" key="1">
    <source>
        <dbReference type="SAM" id="MobiDB-lite"/>
    </source>
</evidence>
<dbReference type="EMBL" id="CP116423">
    <property type="protein sequence ID" value="WCE69456.1"/>
    <property type="molecule type" value="Genomic_DNA"/>
</dbReference>
<dbReference type="SUPFAM" id="SSF47090">
    <property type="entry name" value="PGBD-like"/>
    <property type="match status" value="1"/>
</dbReference>
<feature type="chain" id="PRO_5043735466" evidence="2">
    <location>
        <begin position="30"/>
        <end position="183"/>
    </location>
</feature>
<dbReference type="Gene3D" id="1.10.101.10">
    <property type="entry name" value="PGBD-like superfamily/PGBD"/>
    <property type="match status" value="1"/>
</dbReference>
<dbReference type="Pfam" id="PF01471">
    <property type="entry name" value="PG_binding_1"/>
    <property type="match status" value="1"/>
</dbReference>
<dbReference type="AlphaFoldDB" id="A0AAX3LLB0"/>
<evidence type="ECO:0000313" key="4">
    <source>
        <dbReference type="EMBL" id="WCE69456.1"/>
    </source>
</evidence>
<dbReference type="InterPro" id="IPR036366">
    <property type="entry name" value="PGBDSf"/>
</dbReference>
<dbReference type="InterPro" id="IPR036365">
    <property type="entry name" value="PGBD-like_sf"/>
</dbReference>
<organism evidence="4 5">
    <name type="scientific">Sulfitobacter faviae</name>
    <dbReference type="NCBI Taxonomy" id="1775881"/>
    <lineage>
        <taxon>Bacteria</taxon>
        <taxon>Pseudomonadati</taxon>
        <taxon>Pseudomonadota</taxon>
        <taxon>Alphaproteobacteria</taxon>
        <taxon>Rhodobacterales</taxon>
        <taxon>Roseobacteraceae</taxon>
        <taxon>Sulfitobacter</taxon>
    </lineage>
</organism>
<accession>A0AAX3LLB0</accession>
<dbReference type="InterPro" id="IPR002477">
    <property type="entry name" value="Peptidoglycan-bd-like"/>
</dbReference>
<evidence type="ECO:0000313" key="5">
    <source>
        <dbReference type="Proteomes" id="UP001210770"/>
    </source>
</evidence>
<reference evidence="4" key="1">
    <citation type="submission" date="2023-01" db="EMBL/GenBank/DDBJ databases">
        <title>Comparative genomic analysis of cold water coral derived Sulfitobacter faviae: insights into their metabolism and habitat adaptation.</title>
        <authorList>
            <person name="Guo Y."/>
            <person name="Lin S."/>
            <person name="Huang Z."/>
            <person name="Tang K."/>
            <person name="Wang X."/>
        </authorList>
    </citation>
    <scope>NUCLEOTIDE SEQUENCE</scope>
    <source>
        <strain evidence="4">SCSIO W_1865</strain>
    </source>
</reference>
<keyword evidence="2" id="KW-0732">Signal</keyword>
<gene>
    <name evidence="4" type="ORF">PL336_11660</name>
</gene>
<feature type="domain" description="Peptidoglycan binding-like" evidence="3">
    <location>
        <begin position="124"/>
        <end position="161"/>
    </location>
</feature>
<feature type="signal peptide" evidence="2">
    <location>
        <begin position="1"/>
        <end position="29"/>
    </location>
</feature>
<proteinExistence type="predicted"/>